<reference evidence="7" key="1">
    <citation type="journal article" date="2022" name="bioRxiv">
        <title>Genomics of Preaxostyla Flagellates Illuminates Evolutionary Transitions and the Path Towards Mitochondrial Loss.</title>
        <authorList>
            <person name="Novak L.V.F."/>
            <person name="Treitli S.C."/>
            <person name="Pyrih J."/>
            <person name="Halakuc P."/>
            <person name="Pipaliya S.V."/>
            <person name="Vacek V."/>
            <person name="Brzon O."/>
            <person name="Soukal P."/>
            <person name="Eme L."/>
            <person name="Dacks J.B."/>
            <person name="Karnkowska A."/>
            <person name="Elias M."/>
            <person name="Hampl V."/>
        </authorList>
    </citation>
    <scope>NUCLEOTIDE SEQUENCE</scope>
    <source>
        <strain evidence="7">RCP-MX</strain>
    </source>
</reference>
<dbReference type="SMART" id="SM00220">
    <property type="entry name" value="S_TKc"/>
    <property type="match status" value="1"/>
</dbReference>
<feature type="domain" description="Protein kinase" evidence="6">
    <location>
        <begin position="4"/>
        <end position="283"/>
    </location>
</feature>
<dbReference type="InterPro" id="IPR008271">
    <property type="entry name" value="Ser/Thr_kinase_AS"/>
</dbReference>
<evidence type="ECO:0000256" key="2">
    <source>
        <dbReference type="ARBA" id="ARBA00022840"/>
    </source>
</evidence>
<dbReference type="GO" id="GO:0016301">
    <property type="term" value="F:kinase activity"/>
    <property type="evidence" value="ECO:0007669"/>
    <property type="project" value="UniProtKB-KW"/>
</dbReference>
<gene>
    <name evidence="7" type="ORF">PAPYR_6432</name>
</gene>
<dbReference type="CDD" id="cd07830">
    <property type="entry name" value="STKc_MAK_like"/>
    <property type="match status" value="1"/>
</dbReference>
<dbReference type="InterPro" id="IPR050117">
    <property type="entry name" value="MAPK"/>
</dbReference>
<evidence type="ECO:0000256" key="1">
    <source>
        <dbReference type="ARBA" id="ARBA00022741"/>
    </source>
</evidence>
<accession>A0ABQ8UGL0</accession>
<protein>
    <submittedName>
        <fullName evidence="7">Serine/threonine-protein kinase MAK</fullName>
    </submittedName>
</protein>
<evidence type="ECO:0000313" key="8">
    <source>
        <dbReference type="Proteomes" id="UP001141327"/>
    </source>
</evidence>
<organism evidence="7 8">
    <name type="scientific">Paratrimastix pyriformis</name>
    <dbReference type="NCBI Taxonomy" id="342808"/>
    <lineage>
        <taxon>Eukaryota</taxon>
        <taxon>Metamonada</taxon>
        <taxon>Preaxostyla</taxon>
        <taxon>Paratrimastigidae</taxon>
        <taxon>Paratrimastix</taxon>
    </lineage>
</organism>
<dbReference type="PROSITE" id="PS00108">
    <property type="entry name" value="PROTEIN_KINASE_ST"/>
    <property type="match status" value="1"/>
</dbReference>
<keyword evidence="7" id="KW-0418">Kinase</keyword>
<keyword evidence="7" id="KW-0808">Transferase</keyword>
<evidence type="ECO:0000256" key="3">
    <source>
        <dbReference type="PROSITE-ProRule" id="PRU10141"/>
    </source>
</evidence>
<proteinExistence type="inferred from homology"/>
<dbReference type="SUPFAM" id="SSF56112">
    <property type="entry name" value="Protein kinase-like (PK-like)"/>
    <property type="match status" value="1"/>
</dbReference>
<feature type="region of interest" description="Disordered" evidence="5">
    <location>
        <begin position="378"/>
        <end position="412"/>
    </location>
</feature>
<evidence type="ECO:0000256" key="5">
    <source>
        <dbReference type="SAM" id="MobiDB-lite"/>
    </source>
</evidence>
<dbReference type="PANTHER" id="PTHR24055">
    <property type="entry name" value="MITOGEN-ACTIVATED PROTEIN KINASE"/>
    <property type="match status" value="1"/>
</dbReference>
<dbReference type="Gene3D" id="1.10.510.10">
    <property type="entry name" value="Transferase(Phosphotransferase) domain 1"/>
    <property type="match status" value="1"/>
</dbReference>
<evidence type="ECO:0000313" key="7">
    <source>
        <dbReference type="EMBL" id="KAJ4457913.1"/>
    </source>
</evidence>
<dbReference type="PROSITE" id="PS00107">
    <property type="entry name" value="PROTEIN_KINASE_ATP"/>
    <property type="match status" value="1"/>
</dbReference>
<sequence length="412" mass="46481">MNRYKIIKQLGDGTYGSVIKAVNKMNGEIVAIKRMKKKFFSWNDCVNLREVKSLKKLSHPNIVKLKEVIRQNDELFFVFEYMDENLYQMMKERERPFPETKIRNIIYQVLQSLAYMHKHGFFHRDIKPENLLCTRDTVKLADFGLAREIRSLPPYTDYVSTRWYRAPEVLLRARRYSSPIDVWAVGCMMAELYTMRAIFPGSSEIDEIYKIVQVLGTPGEGNWPEGLQLAHTMKIRLPQCPPVPLATLIPTASPEALELMIALLKLDPSQRPSCSEALQFPYFQMFASAQPPSNECPSLPPSVRPPQQQQGPPGEGSVPTVTVNLPQLPHRPPQPPSVGRGQAAEFDHTPGNTPIPQAHRSAAMLPLLTRARYLPGIQKPDVGSSAPSAPPKASGLVRLPPSNYPMDTRFRG</sequence>
<keyword evidence="4" id="KW-0723">Serine/threonine-protein kinase</keyword>
<keyword evidence="8" id="KW-1185">Reference proteome</keyword>
<comment type="similarity">
    <text evidence="4">Belongs to the protein kinase superfamily.</text>
</comment>
<evidence type="ECO:0000256" key="4">
    <source>
        <dbReference type="RuleBase" id="RU000304"/>
    </source>
</evidence>
<feature type="compositionally biased region" description="Low complexity" evidence="5">
    <location>
        <begin position="384"/>
        <end position="394"/>
    </location>
</feature>
<keyword evidence="1 3" id="KW-0547">Nucleotide-binding</keyword>
<dbReference type="Pfam" id="PF00069">
    <property type="entry name" value="Pkinase"/>
    <property type="match status" value="1"/>
</dbReference>
<dbReference type="InterPro" id="IPR011009">
    <property type="entry name" value="Kinase-like_dom_sf"/>
</dbReference>
<evidence type="ECO:0000259" key="6">
    <source>
        <dbReference type="PROSITE" id="PS50011"/>
    </source>
</evidence>
<dbReference type="Gene3D" id="3.30.200.20">
    <property type="entry name" value="Phosphorylase Kinase, domain 1"/>
    <property type="match status" value="1"/>
</dbReference>
<dbReference type="EMBL" id="JAPMOS010000037">
    <property type="protein sequence ID" value="KAJ4457913.1"/>
    <property type="molecule type" value="Genomic_DNA"/>
</dbReference>
<comment type="caution">
    <text evidence="7">The sequence shown here is derived from an EMBL/GenBank/DDBJ whole genome shotgun (WGS) entry which is preliminary data.</text>
</comment>
<dbReference type="Proteomes" id="UP001141327">
    <property type="component" value="Unassembled WGS sequence"/>
</dbReference>
<dbReference type="PROSITE" id="PS50011">
    <property type="entry name" value="PROTEIN_KINASE_DOM"/>
    <property type="match status" value="1"/>
</dbReference>
<feature type="region of interest" description="Disordered" evidence="5">
    <location>
        <begin position="291"/>
        <end position="350"/>
    </location>
</feature>
<name>A0ABQ8UGL0_9EUKA</name>
<dbReference type="InterPro" id="IPR000719">
    <property type="entry name" value="Prot_kinase_dom"/>
</dbReference>
<feature type="compositionally biased region" description="Low complexity" evidence="5">
    <location>
        <begin position="305"/>
        <end position="319"/>
    </location>
</feature>
<keyword evidence="2 3" id="KW-0067">ATP-binding</keyword>
<feature type="binding site" evidence="3">
    <location>
        <position position="33"/>
    </location>
    <ligand>
        <name>ATP</name>
        <dbReference type="ChEBI" id="CHEBI:30616"/>
    </ligand>
</feature>
<dbReference type="InterPro" id="IPR017441">
    <property type="entry name" value="Protein_kinase_ATP_BS"/>
</dbReference>